<sequence length="430" mass="46891">MTEDTRQKNIGGTKKLSAMEKLALVFVGTLLACSWAQIIEIIPLPCTDKTAEKIGRLAVTYINEDRAAGYKFSLNRITNVHLHVQGPAGKVYYLDLEVLETKCHVRSPKPWKHCDIRPVMETQTSGSCNVTILQTSQGLTYLYSYDCTLVPDEPEKLLRTCPHCPLLVPVNGAEAQRTAQLSLSKYNAQSTMPDRFALQNITRASIKNTPGQSWFAEYTIQETDCPEKQLDAGLCKPGGLGGDPAGFCVGAIHGKTDPVVEVSCEIFLPQEPGVAVDGAVREKKVPEVLPAQHEKRPESPPETAVPRLDLDPKPPGPAKPPAVPKNPKPKPFVPSNFKTVPQMAYPESSSLTQKVESSSESSESIGQSSSEELGGAILRPPVNFWYKSQRVKRQAPLDGNPNHVPVFLSVFPASPSPFRSCPGAPRFSTV</sequence>
<accession>A0A9D3MM71</accession>
<feature type="compositionally biased region" description="Low complexity" evidence="4">
    <location>
        <begin position="347"/>
        <end position="372"/>
    </location>
</feature>
<evidence type="ECO:0000259" key="5">
    <source>
        <dbReference type="PROSITE" id="PS51530"/>
    </source>
</evidence>
<name>A0A9D3MM71_ANGAN</name>
<evidence type="ECO:0000313" key="7">
    <source>
        <dbReference type="Proteomes" id="UP001044222"/>
    </source>
</evidence>
<organism evidence="6 7">
    <name type="scientific">Anguilla anguilla</name>
    <name type="common">European freshwater eel</name>
    <name type="synonym">Muraena anguilla</name>
    <dbReference type="NCBI Taxonomy" id="7936"/>
    <lineage>
        <taxon>Eukaryota</taxon>
        <taxon>Metazoa</taxon>
        <taxon>Chordata</taxon>
        <taxon>Craniata</taxon>
        <taxon>Vertebrata</taxon>
        <taxon>Euteleostomi</taxon>
        <taxon>Actinopterygii</taxon>
        <taxon>Neopterygii</taxon>
        <taxon>Teleostei</taxon>
        <taxon>Anguilliformes</taxon>
        <taxon>Anguillidae</taxon>
        <taxon>Anguilla</taxon>
    </lineage>
</organism>
<comment type="caution">
    <text evidence="6">The sequence shown here is derived from an EMBL/GenBank/DDBJ whole genome shotgun (WGS) entry which is preliminary data.</text>
</comment>
<evidence type="ECO:0000313" key="6">
    <source>
        <dbReference type="EMBL" id="KAG5851409.1"/>
    </source>
</evidence>
<keyword evidence="3" id="KW-0325">Glycoprotein</keyword>
<dbReference type="Pfam" id="PF00031">
    <property type="entry name" value="Cystatin"/>
    <property type="match status" value="2"/>
</dbReference>
<dbReference type="PANTHER" id="PTHR13814">
    <property type="entry name" value="FETUIN"/>
    <property type="match status" value="1"/>
</dbReference>
<dbReference type="PANTHER" id="PTHR13814:SF15">
    <property type="entry name" value="SI:CH211-262H13.5"/>
    <property type="match status" value="1"/>
</dbReference>
<evidence type="ECO:0000256" key="4">
    <source>
        <dbReference type="SAM" id="MobiDB-lite"/>
    </source>
</evidence>
<feature type="domain" description="Cystatin fetuin-B-type" evidence="5">
    <location>
        <begin position="35"/>
        <end position="148"/>
    </location>
</feature>
<protein>
    <recommendedName>
        <fullName evidence="5">Cystatin fetuin-B-type domain-containing protein</fullName>
    </recommendedName>
</protein>
<dbReference type="Proteomes" id="UP001044222">
    <property type="component" value="Unassembled WGS sequence"/>
</dbReference>
<keyword evidence="1" id="KW-0732">Signal</keyword>
<gene>
    <name evidence="6" type="ORF">ANANG_G00093040</name>
</gene>
<keyword evidence="2" id="KW-1015">Disulfide bond</keyword>
<dbReference type="SUPFAM" id="SSF54403">
    <property type="entry name" value="Cystatin/monellin"/>
    <property type="match status" value="2"/>
</dbReference>
<dbReference type="InterPro" id="IPR025764">
    <property type="entry name" value="Cystatin_Fetuin_B"/>
</dbReference>
<reference evidence="6" key="1">
    <citation type="submission" date="2021-01" db="EMBL/GenBank/DDBJ databases">
        <title>A chromosome-scale assembly of European eel, Anguilla anguilla.</title>
        <authorList>
            <person name="Henkel C."/>
            <person name="Jong-Raadsen S.A."/>
            <person name="Dufour S."/>
            <person name="Weltzien F.-A."/>
            <person name="Palstra A.P."/>
            <person name="Pelster B."/>
            <person name="Spaink H.P."/>
            <person name="Van Den Thillart G.E."/>
            <person name="Jansen H."/>
            <person name="Zahm M."/>
            <person name="Klopp C."/>
            <person name="Cedric C."/>
            <person name="Louis A."/>
            <person name="Berthelot C."/>
            <person name="Parey E."/>
            <person name="Roest Crollius H."/>
            <person name="Montfort J."/>
            <person name="Robinson-Rechavi M."/>
            <person name="Bucao C."/>
            <person name="Bouchez O."/>
            <person name="Gislard M."/>
            <person name="Lluch J."/>
            <person name="Milhes M."/>
            <person name="Lampietro C."/>
            <person name="Lopez Roques C."/>
            <person name="Donnadieu C."/>
            <person name="Braasch I."/>
            <person name="Desvignes T."/>
            <person name="Postlethwait J."/>
            <person name="Bobe J."/>
            <person name="Guiguen Y."/>
            <person name="Dirks R."/>
        </authorList>
    </citation>
    <scope>NUCLEOTIDE SEQUENCE</scope>
    <source>
        <strain evidence="6">Tag_6206</strain>
        <tissue evidence="6">Liver</tissue>
    </source>
</reference>
<dbReference type="EMBL" id="JAFIRN010000004">
    <property type="protein sequence ID" value="KAG5851409.1"/>
    <property type="molecule type" value="Genomic_DNA"/>
</dbReference>
<dbReference type="AlphaFoldDB" id="A0A9D3MM71"/>
<feature type="compositionally biased region" description="Pro residues" evidence="4">
    <location>
        <begin position="313"/>
        <end position="332"/>
    </location>
</feature>
<dbReference type="CDD" id="cd00042">
    <property type="entry name" value="CY"/>
    <property type="match status" value="1"/>
</dbReference>
<dbReference type="GO" id="GO:0004869">
    <property type="term" value="F:cysteine-type endopeptidase inhibitor activity"/>
    <property type="evidence" value="ECO:0007669"/>
    <property type="project" value="InterPro"/>
</dbReference>
<evidence type="ECO:0000256" key="3">
    <source>
        <dbReference type="ARBA" id="ARBA00023180"/>
    </source>
</evidence>
<dbReference type="GO" id="GO:0005576">
    <property type="term" value="C:extracellular region"/>
    <property type="evidence" value="ECO:0007669"/>
    <property type="project" value="TreeGrafter"/>
</dbReference>
<dbReference type="PROSITE" id="PS51530">
    <property type="entry name" value="CYSTATIN_FETUIN_B"/>
    <property type="match status" value="1"/>
</dbReference>
<dbReference type="InterPro" id="IPR050735">
    <property type="entry name" value="Kininogen_Fetuin_HRG"/>
</dbReference>
<proteinExistence type="predicted"/>
<keyword evidence="7" id="KW-1185">Reference proteome</keyword>
<feature type="compositionally biased region" description="Basic and acidic residues" evidence="4">
    <location>
        <begin position="287"/>
        <end position="299"/>
    </location>
</feature>
<dbReference type="SMART" id="SM00043">
    <property type="entry name" value="CY"/>
    <property type="match status" value="2"/>
</dbReference>
<dbReference type="InterPro" id="IPR046350">
    <property type="entry name" value="Cystatin_sf"/>
</dbReference>
<dbReference type="InterPro" id="IPR000010">
    <property type="entry name" value="Cystatin_dom"/>
</dbReference>
<dbReference type="Gene3D" id="3.10.450.10">
    <property type="match status" value="2"/>
</dbReference>
<feature type="region of interest" description="Disordered" evidence="4">
    <location>
        <begin position="287"/>
        <end position="373"/>
    </location>
</feature>
<dbReference type="PROSITE" id="PS51257">
    <property type="entry name" value="PROKAR_LIPOPROTEIN"/>
    <property type="match status" value="1"/>
</dbReference>
<evidence type="ECO:0000256" key="2">
    <source>
        <dbReference type="ARBA" id="ARBA00023157"/>
    </source>
</evidence>
<evidence type="ECO:0000256" key="1">
    <source>
        <dbReference type="ARBA" id="ARBA00022729"/>
    </source>
</evidence>